<dbReference type="RefSeq" id="XP_032827115.1">
    <property type="nucleotide sequence ID" value="XM_032971224.1"/>
</dbReference>
<evidence type="ECO:0000313" key="8">
    <source>
        <dbReference type="RefSeq" id="XP_032827115.1"/>
    </source>
</evidence>
<dbReference type="GeneID" id="116952142"/>
<keyword evidence="7" id="KW-1185">Reference proteome</keyword>
<dbReference type="GO" id="GO:0005783">
    <property type="term" value="C:endoplasmic reticulum"/>
    <property type="evidence" value="ECO:0007669"/>
    <property type="project" value="TreeGrafter"/>
</dbReference>
<gene>
    <name evidence="8" type="primary">LOC116952142</name>
</gene>
<name>A0AAJ7U1V1_PETMA</name>
<reference evidence="8" key="1">
    <citation type="submission" date="2025-08" db="UniProtKB">
        <authorList>
            <consortium name="RefSeq"/>
        </authorList>
    </citation>
    <scope>IDENTIFICATION</scope>
    <source>
        <tissue evidence="8">Sperm</tissue>
    </source>
</reference>
<dbReference type="PANTHER" id="PTHR23291">
    <property type="entry name" value="BAX INHIBITOR-RELATED"/>
    <property type="match status" value="1"/>
</dbReference>
<keyword evidence="4 5" id="KW-0472">Membrane</keyword>
<comment type="subcellular location">
    <subcellularLocation>
        <location evidence="1">Membrane</location>
        <topology evidence="1">Multi-pass membrane protein</topology>
    </subcellularLocation>
</comment>
<dbReference type="AlphaFoldDB" id="A0AAJ7U1V1"/>
<evidence type="ECO:0000256" key="2">
    <source>
        <dbReference type="ARBA" id="ARBA00022692"/>
    </source>
</evidence>
<dbReference type="Pfam" id="PF01027">
    <property type="entry name" value="Bax1-I"/>
    <property type="match status" value="1"/>
</dbReference>
<feature type="transmembrane region" description="Helical" evidence="5">
    <location>
        <begin position="163"/>
        <end position="184"/>
    </location>
</feature>
<keyword evidence="2 5" id="KW-0812">Transmembrane</keyword>
<evidence type="ECO:0000256" key="3">
    <source>
        <dbReference type="ARBA" id="ARBA00022989"/>
    </source>
</evidence>
<dbReference type="Proteomes" id="UP001318040">
    <property type="component" value="Chromosome 45"/>
</dbReference>
<feature type="transmembrane region" description="Helical" evidence="5">
    <location>
        <begin position="279"/>
        <end position="301"/>
    </location>
</feature>
<feature type="transmembrane region" description="Helical" evidence="5">
    <location>
        <begin position="190"/>
        <end position="208"/>
    </location>
</feature>
<dbReference type="PANTHER" id="PTHR23291:SF16">
    <property type="entry name" value="PROTEIN LIFEGUARD 1"/>
    <property type="match status" value="1"/>
</dbReference>
<evidence type="ECO:0000256" key="5">
    <source>
        <dbReference type="RuleBase" id="RU004379"/>
    </source>
</evidence>
<dbReference type="GO" id="GO:0016020">
    <property type="term" value="C:membrane"/>
    <property type="evidence" value="ECO:0007669"/>
    <property type="project" value="UniProtKB-SubCell"/>
</dbReference>
<feature type="transmembrane region" description="Helical" evidence="5">
    <location>
        <begin position="133"/>
        <end position="151"/>
    </location>
</feature>
<dbReference type="CDD" id="cd10428">
    <property type="entry name" value="LFG_like"/>
    <property type="match status" value="1"/>
</dbReference>
<feature type="transmembrane region" description="Helical" evidence="5">
    <location>
        <begin position="220"/>
        <end position="239"/>
    </location>
</feature>
<feature type="transmembrane region" description="Helical" evidence="5">
    <location>
        <begin position="100"/>
        <end position="121"/>
    </location>
</feature>
<comment type="similarity">
    <text evidence="5">Belongs to the BI1 family.</text>
</comment>
<accession>A0AAJ7U1V1</accession>
<evidence type="ECO:0000256" key="6">
    <source>
        <dbReference type="SAM" id="MobiDB-lite"/>
    </source>
</evidence>
<keyword evidence="3 5" id="KW-1133">Transmembrane helix</keyword>
<dbReference type="KEGG" id="pmrn:116952142"/>
<dbReference type="InterPro" id="IPR006214">
    <property type="entry name" value="Bax_inhibitor_1-related"/>
</dbReference>
<evidence type="ECO:0000256" key="1">
    <source>
        <dbReference type="ARBA" id="ARBA00004141"/>
    </source>
</evidence>
<evidence type="ECO:0000256" key="4">
    <source>
        <dbReference type="ARBA" id="ARBA00023136"/>
    </source>
</evidence>
<dbReference type="GO" id="GO:0005794">
    <property type="term" value="C:Golgi apparatus"/>
    <property type="evidence" value="ECO:0007669"/>
    <property type="project" value="TreeGrafter"/>
</dbReference>
<dbReference type="GO" id="GO:2001234">
    <property type="term" value="P:negative regulation of apoptotic signaling pathway"/>
    <property type="evidence" value="ECO:0007669"/>
    <property type="project" value="TreeGrafter"/>
</dbReference>
<feature type="transmembrane region" description="Helical" evidence="5">
    <location>
        <begin position="245"/>
        <end position="267"/>
    </location>
</feature>
<feature type="compositionally biased region" description="Pro residues" evidence="6">
    <location>
        <begin position="34"/>
        <end position="45"/>
    </location>
</feature>
<organism evidence="7 8">
    <name type="scientific">Petromyzon marinus</name>
    <name type="common">Sea lamprey</name>
    <dbReference type="NCBI Taxonomy" id="7757"/>
    <lineage>
        <taxon>Eukaryota</taxon>
        <taxon>Metazoa</taxon>
        <taxon>Chordata</taxon>
        <taxon>Craniata</taxon>
        <taxon>Vertebrata</taxon>
        <taxon>Cyclostomata</taxon>
        <taxon>Hyperoartia</taxon>
        <taxon>Petromyzontiformes</taxon>
        <taxon>Petromyzontidae</taxon>
        <taxon>Petromyzon</taxon>
    </lineage>
</organism>
<sequence>MSTSEKAPLMPPNAPKDSQSWGNPDQPGYMAPPYVQPPYLTPPGPSSGGPGYSDTPYHPAPGPSAPAFNDEHPPIYHDNEDFNISDWTDKTVRRAFIRKVYLVLTAQLLVTFAFVCTFRFSPAVSTYVKSTPGLYYASYAVFFVCLIALSCCGEFRRKHPWNIITLSILTLCMSYMVGMIATFYEADAVVMAMGITVAVCVAVILFSMQTKYDFTSCNGVLLVMLVVLMLFSILCIILRNHILNIVYGALGALLFTVFLAVDTQLLMGNHKYALSPEEYIFAALNLYTDVINIFLYILMIIGNSRN</sequence>
<proteinExistence type="inferred from homology"/>
<evidence type="ECO:0000313" key="7">
    <source>
        <dbReference type="Proteomes" id="UP001318040"/>
    </source>
</evidence>
<protein>
    <submittedName>
        <fullName evidence="8">Protein lifeguard 1-like</fullName>
    </submittedName>
</protein>
<feature type="region of interest" description="Disordered" evidence="6">
    <location>
        <begin position="1"/>
        <end position="70"/>
    </location>
</feature>